<evidence type="ECO:0000256" key="2">
    <source>
        <dbReference type="SAM" id="Phobius"/>
    </source>
</evidence>
<organism evidence="4 5">
    <name type="scientific">Pandoravirus inopinatum</name>
    <dbReference type="NCBI Taxonomy" id="1605721"/>
    <lineage>
        <taxon>Viruses</taxon>
        <taxon>Pandoravirus</taxon>
    </lineage>
</organism>
<evidence type="ECO:0000256" key="1">
    <source>
        <dbReference type="ARBA" id="ARBA00022737"/>
    </source>
</evidence>
<keyword evidence="2" id="KW-1133">Transmembrane helix</keyword>
<name>A0A0B5J9C1_9VIRU</name>
<dbReference type="KEGG" id="vg:23462383"/>
<dbReference type="SUPFAM" id="SSF81383">
    <property type="entry name" value="F-box domain"/>
    <property type="match status" value="1"/>
</dbReference>
<evidence type="ECO:0000313" key="4">
    <source>
        <dbReference type="EMBL" id="AJF97466.1"/>
    </source>
</evidence>
<dbReference type="Gene3D" id="1.20.1280.50">
    <property type="match status" value="1"/>
</dbReference>
<proteinExistence type="predicted"/>
<reference evidence="4 5" key="1">
    <citation type="journal article" date="2015" name="Parasitol. Res.">
        <title>Viruses in close associations with free-living amoebae.</title>
        <authorList>
            <person name="Scheid P."/>
        </authorList>
    </citation>
    <scope>NUCLEOTIDE SEQUENCE [LARGE SCALE GENOMIC DNA]</scope>
    <source>
        <strain evidence="4">KlaHel</strain>
    </source>
</reference>
<dbReference type="InterPro" id="IPR036047">
    <property type="entry name" value="F-box-like_dom_sf"/>
</dbReference>
<feature type="transmembrane region" description="Helical" evidence="2">
    <location>
        <begin position="43"/>
        <end position="63"/>
    </location>
</feature>
<dbReference type="EMBL" id="KP136319">
    <property type="protein sequence ID" value="AJF97466.1"/>
    <property type="molecule type" value="Genomic_DNA"/>
</dbReference>
<evidence type="ECO:0000313" key="5">
    <source>
        <dbReference type="Proteomes" id="UP000202511"/>
    </source>
</evidence>
<keyword evidence="2" id="KW-0472">Membrane</keyword>
<evidence type="ECO:0000259" key="3">
    <source>
        <dbReference type="PROSITE" id="PS50181"/>
    </source>
</evidence>
<dbReference type="InterPro" id="IPR003409">
    <property type="entry name" value="MORN"/>
</dbReference>
<accession>A0A0B5J9C1</accession>
<dbReference type="Proteomes" id="UP000202511">
    <property type="component" value="Segment"/>
</dbReference>
<feature type="domain" description="F-box" evidence="3">
    <location>
        <begin position="87"/>
        <end position="133"/>
    </location>
</feature>
<keyword evidence="2" id="KW-0812">Transmembrane</keyword>
<dbReference type="Pfam" id="PF02493">
    <property type="entry name" value="MORN"/>
    <property type="match status" value="2"/>
</dbReference>
<keyword evidence="1" id="KW-0677">Repeat</keyword>
<dbReference type="RefSeq" id="YP_009119701.1">
    <property type="nucleotide sequence ID" value="NC_026440.1"/>
</dbReference>
<dbReference type="Pfam" id="PF12937">
    <property type="entry name" value="F-box-like"/>
    <property type="match status" value="1"/>
</dbReference>
<protein>
    <submittedName>
        <fullName evidence="4">F-box domain protein</fullName>
    </submittedName>
</protein>
<dbReference type="GeneID" id="23462383"/>
<dbReference type="PROSITE" id="PS50181">
    <property type="entry name" value="FBOX"/>
    <property type="match status" value="1"/>
</dbReference>
<dbReference type="InterPro" id="IPR001810">
    <property type="entry name" value="F-box_dom"/>
</dbReference>
<dbReference type="SUPFAM" id="SSF82185">
    <property type="entry name" value="Histone H3 K4-specific methyltransferase SET7/9 N-terminal domain"/>
    <property type="match status" value="1"/>
</dbReference>
<sequence length="439" mass="50813">MSKRWWQRGNATLPPFTASPWREVESFRCLLSPFFLIGARAKMPYAILLATLFFFLHVCLLGADNDRQEATCTRPIFYPLFLFLLVMTATDDLPNEILFYVASLMDMRCLWTMGAVCRRFRLVTRDQRLWRHLFMRDLARKYDRGLTRRPPPTMCHDVPNWPPEARLIYERSHAASTMPAPCGLVANLPAPFAHAFAVGKDWLWLCLAYTRKMHGRSSGPGFVRHGDTFVIGDWTDGMRSGYGVSIRLSRNGSVAAWTESFDDSIAPWRIHHSAFSTGCRTSEFIFGDRYYDNRRHWETHDQRAIDSNSEWTGATNVRVEAYTDDMYTVTAFRNRSRHGVGRTVFANGDVQMLRYANDRPTGEGAYMCSLQCPDAQFAGRTFTCRWRAPYDWRHARYDIAIPEDAISDGARLFWQYVERGLLGWNRDDLDQRLQEQGNL</sequence>
<feature type="transmembrane region" description="Helical" evidence="2">
    <location>
        <begin position="75"/>
        <end position="91"/>
    </location>
</feature>